<accession>A0A4Y2N9A3</accession>
<protein>
    <submittedName>
        <fullName evidence="1">Uncharacterized protein</fullName>
    </submittedName>
</protein>
<comment type="caution">
    <text evidence="1">The sequence shown here is derived from an EMBL/GenBank/DDBJ whole genome shotgun (WGS) entry which is preliminary data.</text>
</comment>
<dbReference type="AlphaFoldDB" id="A0A4Y2N9A3"/>
<evidence type="ECO:0000313" key="1">
    <source>
        <dbReference type="EMBL" id="GBN35264.1"/>
    </source>
</evidence>
<organism evidence="1 2">
    <name type="scientific">Araneus ventricosus</name>
    <name type="common">Orbweaver spider</name>
    <name type="synonym">Epeira ventricosa</name>
    <dbReference type="NCBI Taxonomy" id="182803"/>
    <lineage>
        <taxon>Eukaryota</taxon>
        <taxon>Metazoa</taxon>
        <taxon>Ecdysozoa</taxon>
        <taxon>Arthropoda</taxon>
        <taxon>Chelicerata</taxon>
        <taxon>Arachnida</taxon>
        <taxon>Araneae</taxon>
        <taxon>Araneomorphae</taxon>
        <taxon>Entelegynae</taxon>
        <taxon>Araneoidea</taxon>
        <taxon>Araneidae</taxon>
        <taxon>Araneus</taxon>
    </lineage>
</organism>
<proteinExistence type="predicted"/>
<dbReference type="Proteomes" id="UP000499080">
    <property type="component" value="Unassembled WGS sequence"/>
</dbReference>
<keyword evidence="2" id="KW-1185">Reference proteome</keyword>
<name>A0A4Y2N9A3_ARAVE</name>
<gene>
    <name evidence="1" type="ORF">AVEN_57053_1</name>
</gene>
<evidence type="ECO:0000313" key="2">
    <source>
        <dbReference type="Proteomes" id="UP000499080"/>
    </source>
</evidence>
<dbReference type="EMBL" id="BGPR01008672">
    <property type="protein sequence ID" value="GBN35264.1"/>
    <property type="molecule type" value="Genomic_DNA"/>
</dbReference>
<reference evidence="1 2" key="1">
    <citation type="journal article" date="2019" name="Sci. Rep.">
        <title>Orb-weaving spider Araneus ventricosus genome elucidates the spidroin gene catalogue.</title>
        <authorList>
            <person name="Kono N."/>
            <person name="Nakamura H."/>
            <person name="Ohtoshi R."/>
            <person name="Moran D.A.P."/>
            <person name="Shinohara A."/>
            <person name="Yoshida Y."/>
            <person name="Fujiwara M."/>
            <person name="Mori M."/>
            <person name="Tomita M."/>
            <person name="Arakawa K."/>
        </authorList>
    </citation>
    <scope>NUCLEOTIDE SEQUENCE [LARGE SCALE GENOMIC DNA]</scope>
</reference>
<sequence>MILSMRIISHSWSLVGLEVVSGSSSSEAWGLRTEFFRRSIVYVCLVYVKSVALENALTLLWLKVLKIARPTQLLSLSSEHSSTCA</sequence>